<feature type="transmembrane region" description="Helical" evidence="6">
    <location>
        <begin position="97"/>
        <end position="121"/>
    </location>
</feature>
<dbReference type="EMBL" id="SWLB01000021">
    <property type="protein sequence ID" value="KAF3324755.1"/>
    <property type="molecule type" value="Genomic_DNA"/>
</dbReference>
<gene>
    <name evidence="8" type="ORF">FCM35_KLT10912</name>
</gene>
<feature type="transmembrane region" description="Helical" evidence="6">
    <location>
        <begin position="251"/>
        <end position="274"/>
    </location>
</feature>
<sequence>MGYCFRDWKIVLVMISVVTCFAVMNLLIKMAISEGMHQLVLVTLRQFVATIFIAPIAYFRERKMRPKMTSEIFVYLFFGALFGASLTQYLFFTGLKYTSTTFACAFLNIVPVFTFLMALPFRLDILNVNSKAGVLKLLGTLICLMGTILLIFYQGATLIPSHYSPHSAISKQEGGPTIVPTRHDWMIGSVFLVIGCIAYSSWFLVQSKISKKYPALYSGTAVTFFLSFIQAAAFCLVTEKGISAWIPQTKLQIITVVFSGIVGSGIGFVAMSWCVEKRGPVFTSAFSPLIQMMVAVFDISFLHEELRLGSVLGSALVIAGLYFLLWGKSYEAHHSDVKPIEKPISQNGEIHLQIQTV</sequence>
<keyword evidence="3 6" id="KW-0812">Transmembrane</keyword>
<feature type="transmembrane region" description="Helical" evidence="6">
    <location>
        <begin position="217"/>
        <end position="239"/>
    </location>
</feature>
<feature type="transmembrane region" description="Helical" evidence="6">
    <location>
        <begin position="133"/>
        <end position="153"/>
    </location>
</feature>
<dbReference type="InterPro" id="IPR000620">
    <property type="entry name" value="EamA_dom"/>
</dbReference>
<evidence type="ECO:0000256" key="5">
    <source>
        <dbReference type="ARBA" id="ARBA00023136"/>
    </source>
</evidence>
<feature type="transmembrane region" description="Helical" evidence="6">
    <location>
        <begin position="281"/>
        <end position="302"/>
    </location>
</feature>
<comment type="similarity">
    <text evidence="2 6">Belongs to the drug/metabolite transporter (DMT) superfamily. Plant drug/metabolite exporter (P-DME) (TC 2.A.7.4) family.</text>
</comment>
<feature type="transmembrane region" description="Helical" evidence="6">
    <location>
        <begin position="72"/>
        <end position="91"/>
    </location>
</feature>
<feature type="domain" description="EamA" evidence="7">
    <location>
        <begin position="187"/>
        <end position="325"/>
    </location>
</feature>
<dbReference type="Proteomes" id="UP000623129">
    <property type="component" value="Unassembled WGS sequence"/>
</dbReference>
<feature type="transmembrane region" description="Helical" evidence="6">
    <location>
        <begin position="308"/>
        <end position="326"/>
    </location>
</feature>
<evidence type="ECO:0000256" key="1">
    <source>
        <dbReference type="ARBA" id="ARBA00004141"/>
    </source>
</evidence>
<dbReference type="AlphaFoldDB" id="A0A833QHG8"/>
<organism evidence="8 9">
    <name type="scientific">Carex littledalei</name>
    <dbReference type="NCBI Taxonomy" id="544730"/>
    <lineage>
        <taxon>Eukaryota</taxon>
        <taxon>Viridiplantae</taxon>
        <taxon>Streptophyta</taxon>
        <taxon>Embryophyta</taxon>
        <taxon>Tracheophyta</taxon>
        <taxon>Spermatophyta</taxon>
        <taxon>Magnoliopsida</taxon>
        <taxon>Liliopsida</taxon>
        <taxon>Poales</taxon>
        <taxon>Cyperaceae</taxon>
        <taxon>Cyperoideae</taxon>
        <taxon>Cariceae</taxon>
        <taxon>Carex</taxon>
        <taxon>Carex subgen. Euthyceras</taxon>
    </lineage>
</organism>
<feature type="transmembrane region" description="Helical" evidence="6">
    <location>
        <begin position="38"/>
        <end position="60"/>
    </location>
</feature>
<feature type="transmembrane region" description="Helical" evidence="6">
    <location>
        <begin position="185"/>
        <end position="205"/>
    </location>
</feature>
<proteinExistence type="inferred from homology"/>
<dbReference type="SUPFAM" id="SSF103481">
    <property type="entry name" value="Multidrug resistance efflux transporter EmrE"/>
    <property type="match status" value="2"/>
</dbReference>
<name>A0A833QHG8_9POAL</name>
<comment type="caution">
    <text evidence="8">The sequence shown here is derived from an EMBL/GenBank/DDBJ whole genome shotgun (WGS) entry which is preliminary data.</text>
</comment>
<evidence type="ECO:0000256" key="3">
    <source>
        <dbReference type="ARBA" id="ARBA00022692"/>
    </source>
</evidence>
<keyword evidence="5 6" id="KW-0472">Membrane</keyword>
<accession>A0A833QHG8</accession>
<evidence type="ECO:0000256" key="2">
    <source>
        <dbReference type="ARBA" id="ARBA00007635"/>
    </source>
</evidence>
<feature type="transmembrane region" description="Helical" evidence="6">
    <location>
        <begin position="12"/>
        <end position="32"/>
    </location>
</feature>
<evidence type="ECO:0000313" key="9">
    <source>
        <dbReference type="Proteomes" id="UP000623129"/>
    </source>
</evidence>
<feature type="domain" description="EamA" evidence="7">
    <location>
        <begin position="9"/>
        <end position="151"/>
    </location>
</feature>
<keyword evidence="4 6" id="KW-1133">Transmembrane helix</keyword>
<dbReference type="OrthoDB" id="1728340at2759"/>
<dbReference type="GO" id="GO:0022857">
    <property type="term" value="F:transmembrane transporter activity"/>
    <property type="evidence" value="ECO:0007669"/>
    <property type="project" value="InterPro"/>
</dbReference>
<reference evidence="8" key="1">
    <citation type="submission" date="2020-01" db="EMBL/GenBank/DDBJ databases">
        <title>Genome sequence of Kobresia littledalei, the first chromosome-level genome in the family Cyperaceae.</title>
        <authorList>
            <person name="Qu G."/>
        </authorList>
    </citation>
    <scope>NUCLEOTIDE SEQUENCE</scope>
    <source>
        <strain evidence="8">C.B.Clarke</strain>
        <tissue evidence="8">Leaf</tissue>
    </source>
</reference>
<evidence type="ECO:0000256" key="4">
    <source>
        <dbReference type="ARBA" id="ARBA00022989"/>
    </source>
</evidence>
<evidence type="ECO:0000313" key="8">
    <source>
        <dbReference type="EMBL" id="KAF3324755.1"/>
    </source>
</evidence>
<dbReference type="PANTHER" id="PTHR31218">
    <property type="entry name" value="WAT1-RELATED PROTEIN"/>
    <property type="match status" value="1"/>
</dbReference>
<dbReference type="InterPro" id="IPR037185">
    <property type="entry name" value="EmrE-like"/>
</dbReference>
<comment type="subcellular location">
    <subcellularLocation>
        <location evidence="1 6">Membrane</location>
        <topology evidence="1 6">Multi-pass membrane protein</topology>
    </subcellularLocation>
</comment>
<dbReference type="Pfam" id="PF00892">
    <property type="entry name" value="EamA"/>
    <property type="match status" value="2"/>
</dbReference>
<dbReference type="GO" id="GO:0016020">
    <property type="term" value="C:membrane"/>
    <property type="evidence" value="ECO:0007669"/>
    <property type="project" value="UniProtKB-SubCell"/>
</dbReference>
<evidence type="ECO:0000259" key="7">
    <source>
        <dbReference type="Pfam" id="PF00892"/>
    </source>
</evidence>
<protein>
    <recommendedName>
        <fullName evidence="6">WAT1-related protein</fullName>
    </recommendedName>
</protein>
<evidence type="ECO:0000256" key="6">
    <source>
        <dbReference type="RuleBase" id="RU363077"/>
    </source>
</evidence>
<dbReference type="InterPro" id="IPR030184">
    <property type="entry name" value="WAT1-related"/>
</dbReference>
<keyword evidence="9" id="KW-1185">Reference proteome</keyword>